<sequence length="44" mass="5071">MASRLWLKERFATFKYTATDTSTDIMELERLVLEMNITSSGPSE</sequence>
<evidence type="ECO:0000313" key="2">
    <source>
        <dbReference type="Proteomes" id="UP001162060"/>
    </source>
</evidence>
<accession>A0AAV1UTP7</accession>
<protein>
    <submittedName>
        <fullName evidence="1">Uncharacterized protein</fullName>
    </submittedName>
</protein>
<proteinExistence type="predicted"/>
<dbReference type="AlphaFoldDB" id="A0AAV1UTP7"/>
<dbReference type="Proteomes" id="UP001162060">
    <property type="component" value="Unassembled WGS sequence"/>
</dbReference>
<dbReference type="EMBL" id="CAKLBY020000226">
    <property type="protein sequence ID" value="CAK7937113.1"/>
    <property type="molecule type" value="Genomic_DNA"/>
</dbReference>
<comment type="caution">
    <text evidence="1">The sequence shown here is derived from an EMBL/GenBank/DDBJ whole genome shotgun (WGS) entry which is preliminary data.</text>
</comment>
<gene>
    <name evidence="1" type="ORF">PM001_LOCUS22263</name>
</gene>
<reference evidence="1" key="1">
    <citation type="submission" date="2024-01" db="EMBL/GenBank/DDBJ databases">
        <authorList>
            <person name="Webb A."/>
        </authorList>
    </citation>
    <scope>NUCLEOTIDE SEQUENCE</scope>
    <source>
        <strain evidence="1">Pm1</strain>
    </source>
</reference>
<evidence type="ECO:0000313" key="1">
    <source>
        <dbReference type="EMBL" id="CAK7937113.1"/>
    </source>
</evidence>
<organism evidence="1 2">
    <name type="scientific">Peronospora matthiolae</name>
    <dbReference type="NCBI Taxonomy" id="2874970"/>
    <lineage>
        <taxon>Eukaryota</taxon>
        <taxon>Sar</taxon>
        <taxon>Stramenopiles</taxon>
        <taxon>Oomycota</taxon>
        <taxon>Peronosporomycetes</taxon>
        <taxon>Peronosporales</taxon>
        <taxon>Peronosporaceae</taxon>
        <taxon>Peronospora</taxon>
    </lineage>
</organism>
<name>A0AAV1UTP7_9STRA</name>